<dbReference type="PROSITE" id="PS50088">
    <property type="entry name" value="ANK_REPEAT"/>
    <property type="match status" value="2"/>
</dbReference>
<dbReference type="SMART" id="SM00248">
    <property type="entry name" value="ANK"/>
    <property type="match status" value="5"/>
</dbReference>
<keyword evidence="2 3" id="KW-0040">ANK repeat</keyword>
<evidence type="ECO:0000256" key="3">
    <source>
        <dbReference type="PROSITE-ProRule" id="PRU00023"/>
    </source>
</evidence>
<protein>
    <submittedName>
        <fullName evidence="5">Ankyrin repeat domain-containing protein</fullName>
    </submittedName>
</protein>
<dbReference type="Pfam" id="PF13606">
    <property type="entry name" value="Ank_3"/>
    <property type="match status" value="1"/>
</dbReference>
<evidence type="ECO:0000313" key="5">
    <source>
        <dbReference type="EMBL" id="MDL0089348.1"/>
    </source>
</evidence>
<proteinExistence type="predicted"/>
<keyword evidence="4" id="KW-0732">Signal</keyword>
<dbReference type="PROSITE" id="PS50297">
    <property type="entry name" value="ANK_REP_REGION"/>
    <property type="match status" value="1"/>
</dbReference>
<sequence length="398" mass="44723">MKKLLFVVFLFANFAFASCDLDKLSPKEILNCDDTILAIAPIKSLLEVSRQIRGESVSCVGNAQVSTSFKQFLSVLINASYEPNSYAKTLPDAQSADELREAQRGYFRYWAYSAFYNFNKFREFWGFFNEAQTPLVKFYEKKGYETLEAAYYATAVLNEFLNYAVGGYAELLRIKPDISEAQKILSSNATFEQVMSLLYSKNLSKFELSAILNTALLFNKDEAILNEILKRGADLEFGDETAIFFALKSQKNVEFLIKNGSNVNHKNAFGKSAIFYAVELKDTELVKILLKNGANVNDSYIDQNTKTALLNLGQNLPFYLDMCGLEHTKRTLFMHAAAHATPEILKLLVQNGAKIDAVDEIGFNAVDYANMTQNAQNVKFLENLGLNANTFLGVDDEK</sequence>
<dbReference type="SUPFAM" id="SSF48403">
    <property type="entry name" value="Ankyrin repeat"/>
    <property type="match status" value="1"/>
</dbReference>
<dbReference type="InterPro" id="IPR036770">
    <property type="entry name" value="Ankyrin_rpt-contain_sf"/>
</dbReference>
<dbReference type="Proteomes" id="UP001173801">
    <property type="component" value="Unassembled WGS sequence"/>
</dbReference>
<keyword evidence="1" id="KW-0677">Repeat</keyword>
<gene>
    <name evidence="5" type="ORF">NYG85_08225</name>
</gene>
<reference evidence="5" key="1">
    <citation type="submission" date="2022-08" db="EMBL/GenBank/DDBJ databases">
        <authorList>
            <person name="Wang H."/>
        </authorList>
    </citation>
    <scope>NUCLEOTIDE SEQUENCE</scope>
    <source>
        <strain evidence="5">PS10</strain>
    </source>
</reference>
<feature type="repeat" description="ANK" evidence="3">
    <location>
        <begin position="269"/>
        <end position="297"/>
    </location>
</feature>
<evidence type="ECO:0000313" key="6">
    <source>
        <dbReference type="Proteomes" id="UP001173801"/>
    </source>
</evidence>
<feature type="signal peptide" evidence="4">
    <location>
        <begin position="1"/>
        <end position="17"/>
    </location>
</feature>
<dbReference type="EMBL" id="JANURM010000011">
    <property type="protein sequence ID" value="MDL0089348.1"/>
    <property type="molecule type" value="Genomic_DNA"/>
</dbReference>
<dbReference type="InterPro" id="IPR002110">
    <property type="entry name" value="Ankyrin_rpt"/>
</dbReference>
<organism evidence="5 6">
    <name type="scientific">Campylobacter gastrosuis</name>
    <dbReference type="NCBI Taxonomy" id="2974576"/>
    <lineage>
        <taxon>Bacteria</taxon>
        <taxon>Pseudomonadati</taxon>
        <taxon>Campylobacterota</taxon>
        <taxon>Epsilonproteobacteria</taxon>
        <taxon>Campylobacterales</taxon>
        <taxon>Campylobacteraceae</taxon>
        <taxon>Campylobacter</taxon>
    </lineage>
</organism>
<dbReference type="PANTHER" id="PTHR24126">
    <property type="entry name" value="ANKYRIN REPEAT, PH AND SEC7 DOMAIN CONTAINING PROTEIN SECG-RELATED"/>
    <property type="match status" value="1"/>
</dbReference>
<accession>A0ABT7HSF5</accession>
<name>A0ABT7HSF5_9BACT</name>
<evidence type="ECO:0000256" key="4">
    <source>
        <dbReference type="SAM" id="SignalP"/>
    </source>
</evidence>
<reference evidence="5" key="2">
    <citation type="journal article" date="2023" name="Microorganisms">
        <title>Isolation and Genomic Characteristics of Cat-Borne Campylobacter felis sp. nov. and Sheep-Borne Campylobacter ovis sp. nov.</title>
        <authorList>
            <person name="Wang H."/>
            <person name="Li Y."/>
            <person name="Gu Y."/>
            <person name="Zhou G."/>
            <person name="Chen X."/>
            <person name="Zhang X."/>
            <person name="Shao Z."/>
            <person name="Zhang J."/>
            <person name="Zhang M."/>
        </authorList>
    </citation>
    <scope>NUCLEOTIDE SEQUENCE</scope>
    <source>
        <strain evidence="5">PS10</strain>
    </source>
</reference>
<feature type="chain" id="PRO_5045448398" evidence="4">
    <location>
        <begin position="18"/>
        <end position="398"/>
    </location>
</feature>
<comment type="caution">
    <text evidence="5">The sequence shown here is derived from an EMBL/GenBank/DDBJ whole genome shotgun (WGS) entry which is preliminary data.</text>
</comment>
<evidence type="ECO:0000256" key="1">
    <source>
        <dbReference type="ARBA" id="ARBA00022737"/>
    </source>
</evidence>
<evidence type="ECO:0000256" key="2">
    <source>
        <dbReference type="ARBA" id="ARBA00023043"/>
    </source>
</evidence>
<dbReference type="Pfam" id="PF12796">
    <property type="entry name" value="Ank_2"/>
    <property type="match status" value="1"/>
</dbReference>
<feature type="repeat" description="ANK" evidence="3">
    <location>
        <begin position="328"/>
        <end position="360"/>
    </location>
</feature>
<dbReference type="Gene3D" id="1.25.40.20">
    <property type="entry name" value="Ankyrin repeat-containing domain"/>
    <property type="match status" value="2"/>
</dbReference>
<dbReference type="RefSeq" id="WP_284938007.1">
    <property type="nucleotide sequence ID" value="NZ_JANURM010000011.1"/>
</dbReference>
<dbReference type="PROSITE" id="PS51257">
    <property type="entry name" value="PROKAR_LIPOPROTEIN"/>
    <property type="match status" value="1"/>
</dbReference>
<keyword evidence="6" id="KW-1185">Reference proteome</keyword>